<dbReference type="AlphaFoldDB" id="A0A0J7XJA0"/>
<dbReference type="Gene3D" id="3.10.450.50">
    <property type="match status" value="1"/>
</dbReference>
<accession>A0A0J7XJA0</accession>
<dbReference type="PANTHER" id="PTHR41534">
    <property type="entry name" value="BLR3401 PROTEIN"/>
    <property type="match status" value="1"/>
</dbReference>
<dbReference type="SUPFAM" id="SSF54427">
    <property type="entry name" value="NTF2-like"/>
    <property type="match status" value="1"/>
</dbReference>
<keyword evidence="3" id="KW-0223">Dioxygenase</keyword>
<proteinExistence type="inferred from homology"/>
<name>A0A0J7XJA0_9SPHN</name>
<dbReference type="GO" id="GO:0019380">
    <property type="term" value="P:3-phenylpropionate catabolic process"/>
    <property type="evidence" value="ECO:0007669"/>
    <property type="project" value="TreeGrafter"/>
</dbReference>
<dbReference type="STRING" id="1420583.V473_21990"/>
<evidence type="ECO:0000256" key="1">
    <source>
        <dbReference type="ARBA" id="ARBA00009570"/>
    </source>
</evidence>
<dbReference type="GO" id="GO:0051213">
    <property type="term" value="F:dioxygenase activity"/>
    <property type="evidence" value="ECO:0007669"/>
    <property type="project" value="UniProtKB-KW"/>
</dbReference>
<dbReference type="Pfam" id="PF00866">
    <property type="entry name" value="Ring_hydroxyl_B"/>
    <property type="match status" value="1"/>
</dbReference>
<reference evidence="3 4" key="1">
    <citation type="journal article" date="2015" name="G3 (Bethesda)">
        <title>Insights into Ongoing Evolution of the Hexachlorocyclohexane Catabolic Pathway from Comparative Genomics of Ten Sphingomonadaceae Strains.</title>
        <authorList>
            <person name="Pearce S.L."/>
            <person name="Oakeshott J.G."/>
            <person name="Pandey G."/>
        </authorList>
    </citation>
    <scope>NUCLEOTIDE SEQUENCE [LARGE SCALE GENOMIC DNA]</scope>
    <source>
        <strain evidence="3 4">LL01</strain>
    </source>
</reference>
<protein>
    <submittedName>
        <fullName evidence="3">Aromatic-ring-hydroxylating dioxygenase subunit beta</fullName>
    </submittedName>
</protein>
<dbReference type="EMBL" id="JACT01000007">
    <property type="protein sequence ID" value="KMS52081.1"/>
    <property type="molecule type" value="Genomic_DNA"/>
</dbReference>
<evidence type="ECO:0000313" key="3">
    <source>
        <dbReference type="EMBL" id="KMS52081.1"/>
    </source>
</evidence>
<sequence length="173" mass="19978">MSIDLEEQSDVTDKQTGAPTFEEAIAFIWVEADMLDRLDYRPWLKLWTETGQYIIPVERDADYIDTLNIVYDDKDMREARVKRLLSGFSMSSAPPARTVRTVSRFVTEARDDTSITLRAAQMLAEYKYGHMRMLPADTRYRIVRAGDGTLRFDEKVVTLINADDYQFGIGYLL</sequence>
<dbReference type="InterPro" id="IPR032710">
    <property type="entry name" value="NTF2-like_dom_sf"/>
</dbReference>
<gene>
    <name evidence="3" type="ORF">V473_21990</name>
</gene>
<dbReference type="RefSeq" id="WP_066609091.1">
    <property type="nucleotide sequence ID" value="NZ_KQ130438.1"/>
</dbReference>
<organism evidence="3 4">
    <name type="scientific">Sphingobium cupriresistens LL01</name>
    <dbReference type="NCBI Taxonomy" id="1420583"/>
    <lineage>
        <taxon>Bacteria</taxon>
        <taxon>Pseudomonadati</taxon>
        <taxon>Pseudomonadota</taxon>
        <taxon>Alphaproteobacteria</taxon>
        <taxon>Sphingomonadales</taxon>
        <taxon>Sphingomonadaceae</taxon>
        <taxon>Sphingobium</taxon>
    </lineage>
</organism>
<dbReference type="PANTHER" id="PTHR41534:SF2">
    <property type="entry name" value="3-PHENYLPROPIONATE_CINNAMIC ACID DIOXYGENASE SUBUNIT BETA"/>
    <property type="match status" value="1"/>
</dbReference>
<dbReference type="PATRIC" id="fig|1420583.3.peg.4209"/>
<keyword evidence="4" id="KW-1185">Reference proteome</keyword>
<keyword evidence="2" id="KW-0560">Oxidoreductase</keyword>
<dbReference type="Proteomes" id="UP000052232">
    <property type="component" value="Unassembled WGS sequence"/>
</dbReference>
<dbReference type="InterPro" id="IPR000391">
    <property type="entry name" value="Rng_hydr_dOase-bsu"/>
</dbReference>
<evidence type="ECO:0000256" key="2">
    <source>
        <dbReference type="ARBA" id="ARBA00023002"/>
    </source>
</evidence>
<evidence type="ECO:0000313" key="4">
    <source>
        <dbReference type="Proteomes" id="UP000052232"/>
    </source>
</evidence>
<comment type="caution">
    <text evidence="3">The sequence shown here is derived from an EMBL/GenBank/DDBJ whole genome shotgun (WGS) entry which is preliminary data.</text>
</comment>
<comment type="similarity">
    <text evidence="1">Belongs to the bacterial ring-hydroxylating dioxygenase beta subunit family.</text>
</comment>